<dbReference type="CDD" id="cd03293">
    <property type="entry name" value="ABC_NrtD_SsuB_transporters"/>
    <property type="match status" value="1"/>
</dbReference>
<protein>
    <submittedName>
        <fullName evidence="5">NitT/TauT family transport system ATP-binding protein</fullName>
    </submittedName>
</protein>
<keyword evidence="1" id="KW-0813">Transport</keyword>
<dbReference type="SMART" id="SM00382">
    <property type="entry name" value="AAA"/>
    <property type="match status" value="1"/>
</dbReference>
<name>A0A1M6KUV5_9FIRM</name>
<dbReference type="PANTHER" id="PTHR42788">
    <property type="entry name" value="TAURINE IMPORT ATP-BINDING PROTEIN-RELATED"/>
    <property type="match status" value="1"/>
</dbReference>
<dbReference type="Pfam" id="PF00005">
    <property type="entry name" value="ABC_tran"/>
    <property type="match status" value="1"/>
</dbReference>
<dbReference type="GO" id="GO:0005524">
    <property type="term" value="F:ATP binding"/>
    <property type="evidence" value="ECO:0007669"/>
    <property type="project" value="UniProtKB-KW"/>
</dbReference>
<proteinExistence type="predicted"/>
<dbReference type="Gene3D" id="3.40.50.300">
    <property type="entry name" value="P-loop containing nucleotide triphosphate hydrolases"/>
    <property type="match status" value="1"/>
</dbReference>
<keyword evidence="2" id="KW-0547">Nucleotide-binding</keyword>
<dbReference type="PROSITE" id="PS00211">
    <property type="entry name" value="ABC_TRANSPORTER_1"/>
    <property type="match status" value="1"/>
</dbReference>
<keyword evidence="3 5" id="KW-0067">ATP-binding</keyword>
<evidence type="ECO:0000256" key="1">
    <source>
        <dbReference type="ARBA" id="ARBA00022448"/>
    </source>
</evidence>
<accession>A0A1M6KUV5</accession>
<evidence type="ECO:0000259" key="4">
    <source>
        <dbReference type="PROSITE" id="PS50893"/>
    </source>
</evidence>
<organism evidence="5 6">
    <name type="scientific">Anaerocolumna jejuensis DSM 15929</name>
    <dbReference type="NCBI Taxonomy" id="1121322"/>
    <lineage>
        <taxon>Bacteria</taxon>
        <taxon>Bacillati</taxon>
        <taxon>Bacillota</taxon>
        <taxon>Clostridia</taxon>
        <taxon>Lachnospirales</taxon>
        <taxon>Lachnospiraceae</taxon>
        <taxon>Anaerocolumna</taxon>
    </lineage>
</organism>
<evidence type="ECO:0000313" key="6">
    <source>
        <dbReference type="Proteomes" id="UP000184386"/>
    </source>
</evidence>
<dbReference type="PANTHER" id="PTHR42788:SF13">
    <property type="entry name" value="ALIPHATIC SULFONATES IMPORT ATP-BINDING PROTEIN SSUB"/>
    <property type="match status" value="1"/>
</dbReference>
<dbReference type="InterPro" id="IPR003593">
    <property type="entry name" value="AAA+_ATPase"/>
</dbReference>
<dbReference type="InterPro" id="IPR003439">
    <property type="entry name" value="ABC_transporter-like_ATP-bd"/>
</dbReference>
<dbReference type="PROSITE" id="PS50893">
    <property type="entry name" value="ABC_TRANSPORTER_2"/>
    <property type="match status" value="1"/>
</dbReference>
<dbReference type="STRING" id="1121322.SAMN02745136_00586"/>
<evidence type="ECO:0000313" key="5">
    <source>
        <dbReference type="EMBL" id="SHJ62614.1"/>
    </source>
</evidence>
<dbReference type="AlphaFoldDB" id="A0A1M6KUV5"/>
<dbReference type="RefSeq" id="WP_073272713.1">
    <property type="nucleotide sequence ID" value="NZ_FRAC01000006.1"/>
</dbReference>
<keyword evidence="6" id="KW-1185">Reference proteome</keyword>
<reference evidence="5 6" key="1">
    <citation type="submission" date="2016-11" db="EMBL/GenBank/DDBJ databases">
        <authorList>
            <person name="Jaros S."/>
            <person name="Januszkiewicz K."/>
            <person name="Wedrychowicz H."/>
        </authorList>
    </citation>
    <scope>NUCLEOTIDE SEQUENCE [LARGE SCALE GENOMIC DNA]</scope>
    <source>
        <strain evidence="5 6">DSM 15929</strain>
    </source>
</reference>
<dbReference type="EMBL" id="FRAC01000006">
    <property type="protein sequence ID" value="SHJ62614.1"/>
    <property type="molecule type" value="Genomic_DNA"/>
</dbReference>
<dbReference type="InterPro" id="IPR050166">
    <property type="entry name" value="ABC_transporter_ATP-bind"/>
</dbReference>
<dbReference type="GO" id="GO:0016887">
    <property type="term" value="F:ATP hydrolysis activity"/>
    <property type="evidence" value="ECO:0007669"/>
    <property type="project" value="InterPro"/>
</dbReference>
<dbReference type="SUPFAM" id="SSF52540">
    <property type="entry name" value="P-loop containing nucleoside triphosphate hydrolases"/>
    <property type="match status" value="1"/>
</dbReference>
<dbReference type="OrthoDB" id="9801958at2"/>
<sequence length="260" mass="29074">MSRIEIKGLNMVYQGADKTEALTDINLTVEEGEFVTILGPSGCGKSTLLEIVAGLIKQTSGTISLDGKLLDGPSDDIGVVFQDSSLMPWRTIRKNIEFGLEIKKTPRAEIRKLVDKYINIVGLNGFENKYPHQLSGGMRQRAGLARTLINNPAVLLMDEPLGAVDHLTRLTIQDEIAALWKKENKTVIFITHDVSEAVYLGTRVVLLSPRPGRVKQIFEVPYNGSRSRKDKEVLDTIDKIYREINSDVPVKPEEKIEYRI</sequence>
<evidence type="ECO:0000256" key="2">
    <source>
        <dbReference type="ARBA" id="ARBA00022741"/>
    </source>
</evidence>
<dbReference type="InterPro" id="IPR027417">
    <property type="entry name" value="P-loop_NTPase"/>
</dbReference>
<gene>
    <name evidence="5" type="ORF">SAMN02745136_00586</name>
</gene>
<dbReference type="InterPro" id="IPR017871">
    <property type="entry name" value="ABC_transporter-like_CS"/>
</dbReference>
<evidence type="ECO:0000256" key="3">
    <source>
        <dbReference type="ARBA" id="ARBA00022840"/>
    </source>
</evidence>
<dbReference type="Proteomes" id="UP000184386">
    <property type="component" value="Unassembled WGS sequence"/>
</dbReference>
<feature type="domain" description="ABC transporter" evidence="4">
    <location>
        <begin position="6"/>
        <end position="234"/>
    </location>
</feature>